<evidence type="ECO:0000313" key="1">
    <source>
        <dbReference type="EMBL" id="QHT95115.1"/>
    </source>
</evidence>
<dbReference type="AlphaFoldDB" id="A0A6C0IRI2"/>
<protein>
    <submittedName>
        <fullName evidence="1">Uncharacterized protein</fullName>
    </submittedName>
</protein>
<name>A0A6C0IRI2_9ZZZZ</name>
<sequence length="631" mass="70054">MSEYFFNDVNAWGNNGIPLTGSDFTTPSNTTIKIDTNMLRLLGYSDIIVPNNSIIKFISDNIQLIAETLQMNGTIELNTNSTILIAKSAVDNRAIYSFNNASIWPNGIPDSGSFTFPDDIIMEIDADMLHALGYSDVTVPKDTLIKFISDNIQFVSKTIQMNGVIELNTNSTILITNDGITRPIYSFNDSSIWPNGIPLAGEDCLFPENIIMEIGSNMLQQAGYDKITVPASTCVKFINANCNLYGKSVDIQGEIQLNINSTISVDTDADAGLEIKYFHDAATWTDNKIPGIGEDITVGAGICLVISSQTTLAEYYGALTIPTNGMLLFDNTVDNTRLLVTSINNTGTLQSANNNIVKILRGNANLYLPVYLDSDVKVQDSQVGANSTMDSSSNFIMHCEQTKASTFGKYFKYKVDSNGNYTFKYNDTEKTNFETELSADISNQKLYHYDRTFLNSSRKTTDATISNLLIQYISSIFFDRPDVKDLIKNPTDIRDNIVNTNIPGLIGLEITHGLNTNTYANGNNPLVSMFQQIKRQLPNRFSNDNNNVEYNFPFKSGDTIAIFVKMKANIFYNATSSTNGHTQELYNILRNNNNLPMVGGAVSHYNLLEFNDVNKTIKMKPTTWRIVLGLK</sequence>
<organism evidence="1">
    <name type="scientific">viral metagenome</name>
    <dbReference type="NCBI Taxonomy" id="1070528"/>
    <lineage>
        <taxon>unclassified sequences</taxon>
        <taxon>metagenomes</taxon>
        <taxon>organismal metagenomes</taxon>
    </lineage>
</organism>
<accession>A0A6C0IRI2</accession>
<dbReference type="EMBL" id="MN740234">
    <property type="protein sequence ID" value="QHT95115.1"/>
    <property type="molecule type" value="Genomic_DNA"/>
</dbReference>
<proteinExistence type="predicted"/>
<reference evidence="1" key="1">
    <citation type="journal article" date="2020" name="Nature">
        <title>Giant virus diversity and host interactions through global metagenomics.</title>
        <authorList>
            <person name="Schulz F."/>
            <person name="Roux S."/>
            <person name="Paez-Espino D."/>
            <person name="Jungbluth S."/>
            <person name="Walsh D.A."/>
            <person name="Denef V.J."/>
            <person name="McMahon K.D."/>
            <person name="Konstantinidis K.T."/>
            <person name="Eloe-Fadrosh E.A."/>
            <person name="Kyrpides N.C."/>
            <person name="Woyke T."/>
        </authorList>
    </citation>
    <scope>NUCLEOTIDE SEQUENCE</scope>
    <source>
        <strain evidence="1">GVMAG-M-3300024261-37</strain>
    </source>
</reference>